<protein>
    <submittedName>
        <fullName evidence="1">Uncharacterized protein</fullName>
    </submittedName>
</protein>
<proteinExistence type="predicted"/>
<dbReference type="HOGENOM" id="CLU_1413369_0_0_7"/>
<dbReference type="KEGG" id="gsb:GSUB_00915"/>
<dbReference type="EMBL" id="CP010311">
    <property type="protein sequence ID" value="AJF05435.1"/>
    <property type="molecule type" value="Genomic_DNA"/>
</dbReference>
<name>A0A0B5FN61_9BACT</name>
<gene>
    <name evidence="1" type="ORF">GSUB_00915</name>
</gene>
<dbReference type="AlphaFoldDB" id="A0A0B5FN61"/>
<dbReference type="Proteomes" id="UP000035036">
    <property type="component" value="Chromosome"/>
</dbReference>
<keyword evidence="2" id="KW-1185">Reference proteome</keyword>
<dbReference type="RefSeq" id="WP_040198745.1">
    <property type="nucleotide sequence ID" value="NZ_CP010311.1"/>
</dbReference>
<reference evidence="1 2" key="1">
    <citation type="journal article" date="2015" name="Genome Announc.">
        <title>Genomes of Geoalkalibacter ferrihydriticus Z-0531T and Geoalkalibacter subterraneus Red1T, Two Haloalkaliphilic Metal-Reducing Deltaproteobacteria.</title>
        <authorList>
            <person name="Badalamenti J.P."/>
            <person name="Krajmalnik-Brown R."/>
            <person name="Torres C.I."/>
            <person name="Bond D.R."/>
        </authorList>
    </citation>
    <scope>NUCLEOTIDE SEQUENCE [LARGE SCALE GENOMIC DNA]</scope>
    <source>
        <strain evidence="1 2">Red1</strain>
    </source>
</reference>
<evidence type="ECO:0000313" key="2">
    <source>
        <dbReference type="Proteomes" id="UP000035036"/>
    </source>
</evidence>
<organism evidence="1 2">
    <name type="scientific">Geoalkalibacter subterraneus</name>
    <dbReference type="NCBI Taxonomy" id="483547"/>
    <lineage>
        <taxon>Bacteria</taxon>
        <taxon>Pseudomonadati</taxon>
        <taxon>Thermodesulfobacteriota</taxon>
        <taxon>Desulfuromonadia</taxon>
        <taxon>Desulfuromonadales</taxon>
        <taxon>Geoalkalibacteraceae</taxon>
        <taxon>Geoalkalibacter</taxon>
    </lineage>
</organism>
<evidence type="ECO:0000313" key="1">
    <source>
        <dbReference type="EMBL" id="AJF05435.1"/>
    </source>
</evidence>
<accession>A0A0B5FN61</accession>
<dbReference type="STRING" id="483547.GSUB_00915"/>
<sequence length="192" mass="21678">MAEALKQINDFVEEIDSYVGRPMARSQEDAAYLLDNPAEHLLRKFHATRTFPEDIKAKIPQVCEAWEKTEAHLLASLKISREELIGFFEDALENRNGDWTLPENQSNKCWDLRLYGLVRNIGWPEAFTCSIPAGAPEWGGQARTAGQMMAAIFALEKMGRHTEYPSSDMDQTMKRLKAYYSFAEGTQKGGAA</sequence>
<dbReference type="OrthoDB" id="7107825at2"/>